<evidence type="ECO:0000313" key="4">
    <source>
        <dbReference type="Proteomes" id="UP000054359"/>
    </source>
</evidence>
<dbReference type="PANTHER" id="PTHR33936:SF24">
    <property type="entry name" value="C2H2-TYPE DOMAIN-CONTAINING PROTEIN"/>
    <property type="match status" value="1"/>
</dbReference>
<dbReference type="OrthoDB" id="6430138at2759"/>
<feature type="non-terminal residue" evidence="3">
    <location>
        <position position="837"/>
    </location>
</feature>
<dbReference type="PANTHER" id="PTHR33936">
    <property type="entry name" value="PROTEIN CBG17840"/>
    <property type="match status" value="1"/>
</dbReference>
<keyword evidence="1" id="KW-0479">Metal-binding</keyword>
<dbReference type="InterPro" id="IPR013087">
    <property type="entry name" value="Znf_C2H2_type"/>
</dbReference>
<dbReference type="STRING" id="407821.A0A087T926"/>
<keyword evidence="1" id="KW-0863">Zinc-finger</keyword>
<evidence type="ECO:0000313" key="3">
    <source>
        <dbReference type="EMBL" id="KFM61615.1"/>
    </source>
</evidence>
<sequence>MEENFLCLECSKSYSFRRNLRAHIIKCHPSKLEELAPTLRTAPKFTCDDCEKVFSKQNLLRAHERTEHGKNDASELAEDSESYKCKQSNQKCPLCDFASTKAELLNHFKNFHDICISTEDLLFPSFQEFNVWKKDIETETKCSFVLGRGAQKRISDTHYFFVCHRSGVYTPRGNGIRHLKVQGSKKINGFCPASINVFETDGKCCVHYVKTHVGHKNEIGHMFLSKEDRMHLASKIAAGIPFERILSEIRDSISGDPTRMHLVTRHDLHNIEFRFNLSGIKHTDDAVSVEAWVNAMQHSENSCVLFYKPQEQQCNVHPELKPEDFVLIIMNEAQGYMLKKFGHDCICIDGTHGLNNYGFELITILVIDDLRQGFPCAFCICSRNDHIVMAVFFSYIQKACGNIESNIFMSDMANNFYNGWCKVMPIPKKRLYCSWHVDRAWRGQLIKIKNKEKQVEAYKILRTLLEERDIMSFEKMLKAANEKLLSDNETSDFGQYFANYYTKNTQSWAYCYRMQCGLNTNMHLERMHKTIKYLYLNGKIVKRLDKSITIIMNFIRDKLVDRLIILHKGKLCTKLQNLRKRHTLALTKSYSVTENEKGWQVLSSDCSEIYIVEQKGNDCACQLTCADCNACIHKYTCTCIDASIKWNMCKHIHSVCQYRKSKEPDDHNDSEGNLFIDHDDDKLNEQDIISSELGKNLPSTSKTLTLVEKVQNMSEKFLFIARSIKNDAEYNAVNRLLDALQPTLDAVRAHNASFSEIQTAGPSNKNITPQSTTKKKNIEVSHRRLFSIKKGERKNTHKNLCKPTNEELQITALGLLNVGASTNNWDMRPSSQQNSLE</sequence>
<accession>A0A087T926</accession>
<organism evidence="3 4">
    <name type="scientific">Stegodyphus mimosarum</name>
    <name type="common">African social velvet spider</name>
    <dbReference type="NCBI Taxonomy" id="407821"/>
    <lineage>
        <taxon>Eukaryota</taxon>
        <taxon>Metazoa</taxon>
        <taxon>Ecdysozoa</taxon>
        <taxon>Arthropoda</taxon>
        <taxon>Chelicerata</taxon>
        <taxon>Arachnida</taxon>
        <taxon>Araneae</taxon>
        <taxon>Araneomorphae</taxon>
        <taxon>Entelegynae</taxon>
        <taxon>Eresoidea</taxon>
        <taxon>Eresidae</taxon>
        <taxon>Stegodyphus</taxon>
    </lineage>
</organism>
<feature type="domain" description="C2H2-type" evidence="2">
    <location>
        <begin position="45"/>
        <end position="73"/>
    </location>
</feature>
<reference evidence="3 4" key="1">
    <citation type="submission" date="2013-11" db="EMBL/GenBank/DDBJ databases">
        <title>Genome sequencing of Stegodyphus mimosarum.</title>
        <authorList>
            <person name="Bechsgaard J."/>
        </authorList>
    </citation>
    <scope>NUCLEOTIDE SEQUENCE [LARGE SCALE GENOMIC DNA]</scope>
</reference>
<feature type="domain" description="C2H2-type" evidence="2">
    <location>
        <begin position="5"/>
        <end position="33"/>
    </location>
</feature>
<keyword evidence="1" id="KW-0862">Zinc</keyword>
<evidence type="ECO:0000256" key="1">
    <source>
        <dbReference type="PROSITE-ProRule" id="PRU00042"/>
    </source>
</evidence>
<evidence type="ECO:0000259" key="2">
    <source>
        <dbReference type="PROSITE" id="PS50157"/>
    </source>
</evidence>
<dbReference type="AlphaFoldDB" id="A0A087T926"/>
<gene>
    <name evidence="3" type="ORF">X975_24243</name>
</gene>
<proteinExistence type="predicted"/>
<dbReference type="GO" id="GO:0008270">
    <property type="term" value="F:zinc ion binding"/>
    <property type="evidence" value="ECO:0007669"/>
    <property type="project" value="UniProtKB-KW"/>
</dbReference>
<dbReference type="PROSITE" id="PS00028">
    <property type="entry name" value="ZINC_FINGER_C2H2_1"/>
    <property type="match status" value="2"/>
</dbReference>
<dbReference type="InterPro" id="IPR052797">
    <property type="entry name" value="RegFact_GeneExpr_CellDeath"/>
</dbReference>
<dbReference type="EMBL" id="KK114056">
    <property type="protein sequence ID" value="KFM61615.1"/>
    <property type="molecule type" value="Genomic_DNA"/>
</dbReference>
<dbReference type="PROSITE" id="PS50157">
    <property type="entry name" value="ZINC_FINGER_C2H2_2"/>
    <property type="match status" value="2"/>
</dbReference>
<dbReference type="Gene3D" id="3.30.160.60">
    <property type="entry name" value="Classic Zinc Finger"/>
    <property type="match status" value="1"/>
</dbReference>
<protein>
    <recommendedName>
        <fullName evidence="2">C2H2-type domain-containing protein</fullName>
    </recommendedName>
</protein>
<dbReference type="Proteomes" id="UP000054359">
    <property type="component" value="Unassembled WGS sequence"/>
</dbReference>
<dbReference type="OMA" id="NQHIRTE"/>
<keyword evidence="4" id="KW-1185">Reference proteome</keyword>
<dbReference type="Pfam" id="PF00096">
    <property type="entry name" value="zf-C2H2"/>
    <property type="match status" value="1"/>
</dbReference>
<dbReference type="SUPFAM" id="SSF57667">
    <property type="entry name" value="beta-beta-alpha zinc fingers"/>
    <property type="match status" value="1"/>
</dbReference>
<dbReference type="InterPro" id="IPR036236">
    <property type="entry name" value="Znf_C2H2_sf"/>
</dbReference>
<name>A0A087T926_STEMI</name>
<dbReference type="SMART" id="SM00355">
    <property type="entry name" value="ZnF_C2H2"/>
    <property type="match status" value="3"/>
</dbReference>